<reference evidence="3" key="2">
    <citation type="submission" date="2023-05" db="EMBL/GenBank/DDBJ databases">
        <authorList>
            <consortium name="Lawrence Berkeley National Laboratory"/>
            <person name="Steindorff A."/>
            <person name="Hensen N."/>
            <person name="Bonometti L."/>
            <person name="Westerberg I."/>
            <person name="Brannstrom I.O."/>
            <person name="Guillou S."/>
            <person name="Cros-Aarteil S."/>
            <person name="Calhoun S."/>
            <person name="Haridas S."/>
            <person name="Kuo A."/>
            <person name="Mondo S."/>
            <person name="Pangilinan J."/>
            <person name="Riley R."/>
            <person name="Labutti K."/>
            <person name="Andreopoulos B."/>
            <person name="Lipzen A."/>
            <person name="Chen C."/>
            <person name="Yanf M."/>
            <person name="Daum C."/>
            <person name="Ng V."/>
            <person name="Clum A."/>
            <person name="Ohm R."/>
            <person name="Martin F."/>
            <person name="Silar P."/>
            <person name="Natvig D."/>
            <person name="Lalanne C."/>
            <person name="Gautier V."/>
            <person name="Ament-Velasquez S.L."/>
            <person name="Kruys A."/>
            <person name="Hutchinson M.I."/>
            <person name="Powell A.J."/>
            <person name="Barry K."/>
            <person name="Miller A.N."/>
            <person name="Grigoriev I.V."/>
            <person name="Debuchy R."/>
            <person name="Gladieux P."/>
            <person name="Thoren M.H."/>
            <person name="Johannesson H."/>
        </authorList>
    </citation>
    <scope>NUCLEOTIDE SEQUENCE</scope>
    <source>
        <strain evidence="3">CBS 103.79</strain>
    </source>
</reference>
<comment type="caution">
    <text evidence="3">The sequence shown here is derived from an EMBL/GenBank/DDBJ whole genome shotgun (WGS) entry which is preliminary data.</text>
</comment>
<dbReference type="EMBL" id="MU855355">
    <property type="protein sequence ID" value="KAK3905533.1"/>
    <property type="molecule type" value="Genomic_DNA"/>
</dbReference>
<keyword evidence="2" id="KW-0472">Membrane</keyword>
<sequence>MLRRAVQSAVARISGRPPPPARKPSAGPSEPAPQRPPLTDKQKIQYGIWAVGVSVLVISGTIYGAGLKERQQHEAKLRKMRETTLDQRIEMLHEYRADLVRQSGEIEAKIARLRETIAARDAEDEGEGEKKFESGKGMANKGVAGWGR</sequence>
<keyword evidence="2" id="KW-1133">Transmembrane helix</keyword>
<dbReference type="AlphaFoldDB" id="A0AAN6MSC9"/>
<feature type="region of interest" description="Disordered" evidence="1">
    <location>
        <begin position="121"/>
        <end position="148"/>
    </location>
</feature>
<organism evidence="3 4">
    <name type="scientific">Staphylotrichum tortipilum</name>
    <dbReference type="NCBI Taxonomy" id="2831512"/>
    <lineage>
        <taxon>Eukaryota</taxon>
        <taxon>Fungi</taxon>
        <taxon>Dikarya</taxon>
        <taxon>Ascomycota</taxon>
        <taxon>Pezizomycotina</taxon>
        <taxon>Sordariomycetes</taxon>
        <taxon>Sordariomycetidae</taxon>
        <taxon>Sordariales</taxon>
        <taxon>Chaetomiaceae</taxon>
        <taxon>Staphylotrichum</taxon>
    </lineage>
</organism>
<feature type="region of interest" description="Disordered" evidence="1">
    <location>
        <begin position="1"/>
        <end position="40"/>
    </location>
</feature>
<name>A0AAN6MSC9_9PEZI</name>
<dbReference type="Proteomes" id="UP001303889">
    <property type="component" value="Unassembled WGS sequence"/>
</dbReference>
<gene>
    <name evidence="3" type="ORF">C8A05DRAFT_30650</name>
</gene>
<keyword evidence="2" id="KW-0812">Transmembrane</keyword>
<keyword evidence="4" id="KW-1185">Reference proteome</keyword>
<protein>
    <submittedName>
        <fullName evidence="3">Uncharacterized protein</fullName>
    </submittedName>
</protein>
<accession>A0AAN6MSC9</accession>
<evidence type="ECO:0000313" key="4">
    <source>
        <dbReference type="Proteomes" id="UP001303889"/>
    </source>
</evidence>
<evidence type="ECO:0000256" key="1">
    <source>
        <dbReference type="SAM" id="MobiDB-lite"/>
    </source>
</evidence>
<evidence type="ECO:0000256" key="2">
    <source>
        <dbReference type="SAM" id="Phobius"/>
    </source>
</evidence>
<proteinExistence type="predicted"/>
<feature type="transmembrane region" description="Helical" evidence="2">
    <location>
        <begin position="46"/>
        <end position="66"/>
    </location>
</feature>
<reference evidence="3" key="1">
    <citation type="journal article" date="2023" name="Mol. Phylogenet. Evol.">
        <title>Genome-scale phylogeny and comparative genomics of the fungal order Sordariales.</title>
        <authorList>
            <person name="Hensen N."/>
            <person name="Bonometti L."/>
            <person name="Westerberg I."/>
            <person name="Brannstrom I.O."/>
            <person name="Guillou S."/>
            <person name="Cros-Aarteil S."/>
            <person name="Calhoun S."/>
            <person name="Haridas S."/>
            <person name="Kuo A."/>
            <person name="Mondo S."/>
            <person name="Pangilinan J."/>
            <person name="Riley R."/>
            <person name="LaButti K."/>
            <person name="Andreopoulos B."/>
            <person name="Lipzen A."/>
            <person name="Chen C."/>
            <person name="Yan M."/>
            <person name="Daum C."/>
            <person name="Ng V."/>
            <person name="Clum A."/>
            <person name="Steindorff A."/>
            <person name="Ohm R.A."/>
            <person name="Martin F."/>
            <person name="Silar P."/>
            <person name="Natvig D.O."/>
            <person name="Lalanne C."/>
            <person name="Gautier V."/>
            <person name="Ament-Velasquez S.L."/>
            <person name="Kruys A."/>
            <person name="Hutchinson M.I."/>
            <person name="Powell A.J."/>
            <person name="Barry K."/>
            <person name="Miller A.N."/>
            <person name="Grigoriev I.V."/>
            <person name="Debuchy R."/>
            <person name="Gladieux P."/>
            <person name="Hiltunen Thoren M."/>
            <person name="Johannesson H."/>
        </authorList>
    </citation>
    <scope>NUCLEOTIDE SEQUENCE</scope>
    <source>
        <strain evidence="3">CBS 103.79</strain>
    </source>
</reference>
<evidence type="ECO:0000313" key="3">
    <source>
        <dbReference type="EMBL" id="KAK3905533.1"/>
    </source>
</evidence>